<sequence>MNNIVIQSNDIQPFALTPPFIPLMTGVIDDTARYGLSIANYYKDPTGLLVTFGPYLNQVKNEKISLWLNGGRTPVTSELTQGETDTVELRLPPQLLKDGHNQLKCTVDRSSGNEETSQVLILLFSTLAPGSNDPDSGPGHSLLSIDVQPTSIDAAQAAQGVVITMDYPRKKLHDFIEVDCNSVIVEYDLKPTLQNPAPDPAAPIELTIYTDIFKQAGDHPQFPIKYRVTDQLGNISGTDEVGTTPNPLDRWSAPVLVDVHLNRKSLPMPVLRERQGDDQDDPKTIDFGKLGGNPLQVLVHQVEGVWAVGDSIHFSYTAKLNGVVVATHDETRQVNQIPGYPDLNVPNSKIIADSTVEVIYEQLRSGKVLGISRAAVAQVVGNRGPLLSENFDSVPSKIIYPGQSIDTPSMTVTLVSGPSPLGILSAQEIDELPSGSFHPAIPGKREGQMLLVGWASNFIGKNLARLQLKSAYSKVGFWFSFGEAGITTFSCYNAMGSQLLTTTLPASVGPHYFEVTRPGIARLEFHVEAFEWFVLDHFMFTL</sequence>
<reference evidence="1 2" key="1">
    <citation type="submission" date="2018-02" db="EMBL/GenBank/DDBJ databases">
        <title>Draft genome sequencing of Pseudomonas frederiksbergensis 11-D3.</title>
        <authorList>
            <person name="Zheng B.-X."/>
        </authorList>
    </citation>
    <scope>NUCLEOTIDE SEQUENCE [LARGE SCALE GENOMIC DNA]</scope>
    <source>
        <strain evidence="1 2">11-D3</strain>
    </source>
</reference>
<gene>
    <name evidence="1" type="ORF">C5612_29165</name>
</gene>
<evidence type="ECO:0000313" key="2">
    <source>
        <dbReference type="Proteomes" id="UP000239687"/>
    </source>
</evidence>
<protein>
    <submittedName>
        <fullName evidence="1">Uncharacterized protein</fullName>
    </submittedName>
</protein>
<dbReference type="RefSeq" id="WP_105348417.1">
    <property type="nucleotide sequence ID" value="NZ_PUIN01000021.1"/>
</dbReference>
<dbReference type="AlphaFoldDB" id="A0A2S8H605"/>
<name>A0A2S8H605_9PSED</name>
<dbReference type="Proteomes" id="UP000239687">
    <property type="component" value="Unassembled WGS sequence"/>
</dbReference>
<comment type="caution">
    <text evidence="1">The sequence shown here is derived from an EMBL/GenBank/DDBJ whole genome shotgun (WGS) entry which is preliminary data.</text>
</comment>
<evidence type="ECO:0000313" key="1">
    <source>
        <dbReference type="EMBL" id="PQO97524.1"/>
    </source>
</evidence>
<organism evidence="1 2">
    <name type="scientific">Pseudomonas frederiksbergensis</name>
    <dbReference type="NCBI Taxonomy" id="104087"/>
    <lineage>
        <taxon>Bacteria</taxon>
        <taxon>Pseudomonadati</taxon>
        <taxon>Pseudomonadota</taxon>
        <taxon>Gammaproteobacteria</taxon>
        <taxon>Pseudomonadales</taxon>
        <taxon>Pseudomonadaceae</taxon>
        <taxon>Pseudomonas</taxon>
    </lineage>
</organism>
<dbReference type="EMBL" id="PUIN01000021">
    <property type="protein sequence ID" value="PQO97524.1"/>
    <property type="molecule type" value="Genomic_DNA"/>
</dbReference>
<accession>A0A2S8H605</accession>
<proteinExistence type="predicted"/>